<gene>
    <name evidence="2" type="ORF">PIB30_020519</name>
</gene>
<evidence type="ECO:0000313" key="3">
    <source>
        <dbReference type="Proteomes" id="UP001341840"/>
    </source>
</evidence>
<feature type="chain" id="PRO_5047023903" evidence="1">
    <location>
        <begin position="28"/>
        <end position="107"/>
    </location>
</feature>
<dbReference type="Proteomes" id="UP001341840">
    <property type="component" value="Unassembled WGS sequence"/>
</dbReference>
<dbReference type="EMBL" id="JASCZI010241721">
    <property type="protein sequence ID" value="MED6205730.1"/>
    <property type="molecule type" value="Genomic_DNA"/>
</dbReference>
<reference evidence="2 3" key="1">
    <citation type="journal article" date="2023" name="Plants (Basel)">
        <title>Bridging the Gap: Combining Genomics and Transcriptomics Approaches to Understand Stylosanthes scabra, an Orphan Legume from the Brazilian Caatinga.</title>
        <authorList>
            <person name="Ferreira-Neto J.R.C."/>
            <person name="da Silva M.D."/>
            <person name="Binneck E."/>
            <person name="de Melo N.F."/>
            <person name="da Silva R.H."/>
            <person name="de Melo A.L.T.M."/>
            <person name="Pandolfi V."/>
            <person name="Bustamante F.O."/>
            <person name="Brasileiro-Vidal A.C."/>
            <person name="Benko-Iseppon A.M."/>
        </authorList>
    </citation>
    <scope>NUCLEOTIDE SEQUENCE [LARGE SCALE GENOMIC DNA]</scope>
    <source>
        <tissue evidence="2">Leaves</tissue>
    </source>
</reference>
<evidence type="ECO:0000313" key="2">
    <source>
        <dbReference type="EMBL" id="MED6205730.1"/>
    </source>
</evidence>
<keyword evidence="3" id="KW-1185">Reference proteome</keyword>
<name>A0ABU6Y8U2_9FABA</name>
<comment type="caution">
    <text evidence="2">The sequence shown here is derived from an EMBL/GenBank/DDBJ whole genome shotgun (WGS) entry which is preliminary data.</text>
</comment>
<accession>A0ABU6Y8U2</accession>
<dbReference type="PROSITE" id="PS51257">
    <property type="entry name" value="PROKAR_LIPOPROTEIN"/>
    <property type="match status" value="1"/>
</dbReference>
<protein>
    <submittedName>
        <fullName evidence="2">Uncharacterized protein</fullName>
    </submittedName>
</protein>
<organism evidence="2 3">
    <name type="scientific">Stylosanthes scabra</name>
    <dbReference type="NCBI Taxonomy" id="79078"/>
    <lineage>
        <taxon>Eukaryota</taxon>
        <taxon>Viridiplantae</taxon>
        <taxon>Streptophyta</taxon>
        <taxon>Embryophyta</taxon>
        <taxon>Tracheophyta</taxon>
        <taxon>Spermatophyta</taxon>
        <taxon>Magnoliopsida</taxon>
        <taxon>eudicotyledons</taxon>
        <taxon>Gunneridae</taxon>
        <taxon>Pentapetalae</taxon>
        <taxon>rosids</taxon>
        <taxon>fabids</taxon>
        <taxon>Fabales</taxon>
        <taxon>Fabaceae</taxon>
        <taxon>Papilionoideae</taxon>
        <taxon>50 kb inversion clade</taxon>
        <taxon>dalbergioids sensu lato</taxon>
        <taxon>Dalbergieae</taxon>
        <taxon>Pterocarpus clade</taxon>
        <taxon>Stylosanthes</taxon>
    </lineage>
</organism>
<evidence type="ECO:0000256" key="1">
    <source>
        <dbReference type="SAM" id="SignalP"/>
    </source>
</evidence>
<keyword evidence="1" id="KW-0732">Signal</keyword>
<sequence length="107" mass="12226">MAKNSLTYSIAILMISLFISISCSSSAITNKFHETILEYSYWATSTYDAAFSIYGCADNCKMNHAHDATKRKECIHECIRIECNDRHPKDKEKWDSCFALFDGILVK</sequence>
<proteinExistence type="predicted"/>
<feature type="signal peptide" evidence="1">
    <location>
        <begin position="1"/>
        <end position="27"/>
    </location>
</feature>